<keyword evidence="5" id="KW-1185">Reference proteome</keyword>
<name>A0ABQ2JAF7_9SPHN</name>
<keyword evidence="3" id="KW-0998">Cell outer membrane</keyword>
<accession>A0ABQ2JAF7</accession>
<dbReference type="Proteomes" id="UP000605099">
    <property type="component" value="Unassembled WGS sequence"/>
</dbReference>
<gene>
    <name evidence="4" type="ORF">GCM10011349_05810</name>
</gene>
<reference evidence="5" key="1">
    <citation type="journal article" date="2019" name="Int. J. Syst. Evol. Microbiol.">
        <title>The Global Catalogue of Microorganisms (GCM) 10K type strain sequencing project: providing services to taxonomists for standard genome sequencing and annotation.</title>
        <authorList>
            <consortium name="The Broad Institute Genomics Platform"/>
            <consortium name="The Broad Institute Genome Sequencing Center for Infectious Disease"/>
            <person name="Wu L."/>
            <person name="Ma J."/>
        </authorList>
    </citation>
    <scope>NUCLEOTIDE SEQUENCE [LARGE SCALE GENOMIC DNA]</scope>
    <source>
        <strain evidence="5">CGMCC 1.6784</strain>
    </source>
</reference>
<evidence type="ECO:0008006" key="6">
    <source>
        <dbReference type="Google" id="ProtNLM"/>
    </source>
</evidence>
<dbReference type="Gene3D" id="2.40.170.20">
    <property type="entry name" value="TonB-dependent receptor, beta-barrel domain"/>
    <property type="match status" value="1"/>
</dbReference>
<dbReference type="EMBL" id="BMLK01000002">
    <property type="protein sequence ID" value="GGN42562.1"/>
    <property type="molecule type" value="Genomic_DNA"/>
</dbReference>
<evidence type="ECO:0000256" key="3">
    <source>
        <dbReference type="ARBA" id="ARBA00023237"/>
    </source>
</evidence>
<proteinExistence type="predicted"/>
<protein>
    <recommendedName>
        <fullName evidence="6">TonB-dependent receptor-like beta-barrel domain-containing protein</fullName>
    </recommendedName>
</protein>
<comment type="caution">
    <text evidence="4">The sequence shown here is derived from an EMBL/GenBank/DDBJ whole genome shotgun (WGS) entry which is preliminary data.</text>
</comment>
<evidence type="ECO:0000256" key="2">
    <source>
        <dbReference type="ARBA" id="ARBA00023136"/>
    </source>
</evidence>
<dbReference type="SUPFAM" id="SSF56935">
    <property type="entry name" value="Porins"/>
    <property type="match status" value="1"/>
</dbReference>
<evidence type="ECO:0000313" key="4">
    <source>
        <dbReference type="EMBL" id="GGN42562.1"/>
    </source>
</evidence>
<dbReference type="InterPro" id="IPR036942">
    <property type="entry name" value="Beta-barrel_TonB_sf"/>
</dbReference>
<sequence length="66" mass="7377">MRCVPRPRFGAGVAAADREDLSLTLNVQNVLDEKPPVYKNAGQNGYDPSYAFTLGRIFQLGFQKKF</sequence>
<comment type="subcellular location">
    <subcellularLocation>
        <location evidence="1">Cell outer membrane</location>
    </subcellularLocation>
</comment>
<evidence type="ECO:0000256" key="1">
    <source>
        <dbReference type="ARBA" id="ARBA00004442"/>
    </source>
</evidence>
<organism evidence="4 5">
    <name type="scientific">Novosphingobium indicum</name>
    <dbReference type="NCBI Taxonomy" id="462949"/>
    <lineage>
        <taxon>Bacteria</taxon>
        <taxon>Pseudomonadati</taxon>
        <taxon>Pseudomonadota</taxon>
        <taxon>Alphaproteobacteria</taxon>
        <taxon>Sphingomonadales</taxon>
        <taxon>Sphingomonadaceae</taxon>
        <taxon>Novosphingobium</taxon>
    </lineage>
</organism>
<dbReference type="RefSeq" id="WP_188818072.1">
    <property type="nucleotide sequence ID" value="NZ_BMLK01000002.1"/>
</dbReference>
<evidence type="ECO:0000313" key="5">
    <source>
        <dbReference type="Proteomes" id="UP000605099"/>
    </source>
</evidence>
<keyword evidence="2" id="KW-0472">Membrane</keyword>